<evidence type="ECO:0000256" key="2">
    <source>
        <dbReference type="ARBA" id="ARBA00022475"/>
    </source>
</evidence>
<keyword evidence="10" id="KW-1185">Reference proteome</keyword>
<comment type="subcellular location">
    <subcellularLocation>
        <location evidence="1">Cell membrane</location>
        <topology evidence="1">Multi-pass membrane protein</topology>
    </subcellularLocation>
</comment>
<keyword evidence="3 7" id="KW-0812">Transmembrane</keyword>
<feature type="transmembrane region" description="Helical" evidence="7">
    <location>
        <begin position="149"/>
        <end position="170"/>
    </location>
</feature>
<keyword evidence="4 7" id="KW-1133">Transmembrane helix</keyword>
<keyword evidence="6" id="KW-0675">Receptor</keyword>
<dbReference type="PROSITE" id="PS50262">
    <property type="entry name" value="G_PROTEIN_RECEP_F1_2"/>
    <property type="match status" value="1"/>
</dbReference>
<accession>A0AA89BUJ7</accession>
<feature type="transmembrane region" description="Helical" evidence="7">
    <location>
        <begin position="102"/>
        <end position="128"/>
    </location>
</feature>
<evidence type="ECO:0000256" key="3">
    <source>
        <dbReference type="ARBA" id="ARBA00022692"/>
    </source>
</evidence>
<keyword evidence="2" id="KW-1003">Cell membrane</keyword>
<dbReference type="SMART" id="SM01381">
    <property type="entry name" value="7TM_GPCR_Srsx"/>
    <property type="match status" value="1"/>
</dbReference>
<feature type="transmembrane region" description="Helical" evidence="7">
    <location>
        <begin position="267"/>
        <end position="294"/>
    </location>
</feature>
<evidence type="ECO:0000256" key="6">
    <source>
        <dbReference type="ARBA" id="ARBA00023170"/>
    </source>
</evidence>
<evidence type="ECO:0000256" key="7">
    <source>
        <dbReference type="SAM" id="Phobius"/>
    </source>
</evidence>
<protein>
    <recommendedName>
        <fullName evidence="8">G-protein coupled receptors family 1 profile domain-containing protein</fullName>
    </recommendedName>
</protein>
<dbReference type="GO" id="GO:0004930">
    <property type="term" value="F:G protein-coupled receptor activity"/>
    <property type="evidence" value="ECO:0007669"/>
    <property type="project" value="InterPro"/>
</dbReference>
<feature type="transmembrane region" description="Helical" evidence="7">
    <location>
        <begin position="70"/>
        <end position="96"/>
    </location>
</feature>
<dbReference type="GO" id="GO:0005886">
    <property type="term" value="C:plasma membrane"/>
    <property type="evidence" value="ECO:0007669"/>
    <property type="project" value="UniProtKB-SubCell"/>
</dbReference>
<dbReference type="Gene3D" id="1.20.1070.10">
    <property type="entry name" value="Rhodopsin 7-helix transmembrane proteins"/>
    <property type="match status" value="1"/>
</dbReference>
<feature type="domain" description="G-protein coupled receptors family 1 profile" evidence="8">
    <location>
        <begin position="49"/>
        <end position="291"/>
    </location>
</feature>
<dbReference type="PANTHER" id="PTHR24241">
    <property type="entry name" value="NEUROPEPTIDE RECEPTOR-RELATED G-PROTEIN COUPLED RECEPTOR"/>
    <property type="match status" value="1"/>
</dbReference>
<keyword evidence="5 7" id="KW-0472">Membrane</keyword>
<comment type="caution">
    <text evidence="9">The sequence shown here is derived from an EMBL/GenBank/DDBJ whole genome shotgun (WGS) entry which is preliminary data.</text>
</comment>
<name>A0AA89BUJ7_PINIB</name>
<organism evidence="9 10">
    <name type="scientific">Pinctada imbricata</name>
    <name type="common">Atlantic pearl-oyster</name>
    <name type="synonym">Pinctada martensii</name>
    <dbReference type="NCBI Taxonomy" id="66713"/>
    <lineage>
        <taxon>Eukaryota</taxon>
        <taxon>Metazoa</taxon>
        <taxon>Spiralia</taxon>
        <taxon>Lophotrochozoa</taxon>
        <taxon>Mollusca</taxon>
        <taxon>Bivalvia</taxon>
        <taxon>Autobranchia</taxon>
        <taxon>Pteriomorphia</taxon>
        <taxon>Pterioida</taxon>
        <taxon>Pterioidea</taxon>
        <taxon>Pteriidae</taxon>
        <taxon>Pinctada</taxon>
    </lineage>
</organism>
<reference evidence="9" key="1">
    <citation type="submission" date="2019-08" db="EMBL/GenBank/DDBJ databases">
        <title>The improved chromosome-level genome for the pearl oyster Pinctada fucata martensii using PacBio sequencing and Hi-C.</title>
        <authorList>
            <person name="Zheng Z."/>
        </authorList>
    </citation>
    <scope>NUCLEOTIDE SEQUENCE</scope>
    <source>
        <strain evidence="9">ZZ-2019</strain>
        <tissue evidence="9">Adductor muscle</tissue>
    </source>
</reference>
<evidence type="ECO:0000313" key="9">
    <source>
        <dbReference type="EMBL" id="KAK3087915.1"/>
    </source>
</evidence>
<proteinExistence type="predicted"/>
<dbReference type="PANTHER" id="PTHR24241:SF76">
    <property type="entry name" value="NEUROPEPTIDE SIFAMIDE RECEPTOR"/>
    <property type="match status" value="1"/>
</dbReference>
<dbReference type="EMBL" id="VSWD01000011">
    <property type="protein sequence ID" value="KAK3087915.1"/>
    <property type="molecule type" value="Genomic_DNA"/>
</dbReference>
<dbReference type="SUPFAM" id="SSF81321">
    <property type="entry name" value="Family A G protein-coupled receptor-like"/>
    <property type="match status" value="1"/>
</dbReference>
<feature type="transmembrane region" description="Helical" evidence="7">
    <location>
        <begin position="231"/>
        <end position="255"/>
    </location>
</feature>
<evidence type="ECO:0000256" key="1">
    <source>
        <dbReference type="ARBA" id="ARBA00004651"/>
    </source>
</evidence>
<evidence type="ECO:0000256" key="5">
    <source>
        <dbReference type="ARBA" id="ARBA00023136"/>
    </source>
</evidence>
<feature type="transmembrane region" description="Helical" evidence="7">
    <location>
        <begin position="190"/>
        <end position="210"/>
    </location>
</feature>
<feature type="transmembrane region" description="Helical" evidence="7">
    <location>
        <begin position="32"/>
        <end position="58"/>
    </location>
</feature>
<evidence type="ECO:0000313" key="10">
    <source>
        <dbReference type="Proteomes" id="UP001186944"/>
    </source>
</evidence>
<dbReference type="InterPro" id="IPR017452">
    <property type="entry name" value="GPCR_Rhodpsn_7TM"/>
</dbReference>
<dbReference type="GO" id="GO:0042277">
    <property type="term" value="F:peptide binding"/>
    <property type="evidence" value="ECO:0007669"/>
    <property type="project" value="TreeGrafter"/>
</dbReference>
<evidence type="ECO:0000256" key="4">
    <source>
        <dbReference type="ARBA" id="ARBA00022989"/>
    </source>
</evidence>
<sequence length="335" mass="37403">MASNNSSSILQASNLIFIANDAGYGALEDQRLMAIFVVATFLFLISLLGNFFTLITLCINKSELKNPTYVAIWCLSFTDIIAVMSRFVAIQGAYFIDFDSCWSFMLVFTSALTFMNCSAGQVVILSAVRFCMIRFPIQSLTLREKARTYIPLFSATNWIINIAIACGYGSHKYDQCVELGLNPRDYVTEAIWVTAITVVPLVTIGVLHVLKLRAMAQAMTSVNKQSRMMSMMVTLIAVVYIVSILPSFITQVLYFCNLYGVIETLGYWFTVLSVTATMFLFLNLVSNPLIFFMFSIPARRALRTLAKNVRAASRKFSMSKSSESTRTTVSMSLSD</sequence>
<dbReference type="GO" id="GO:0032870">
    <property type="term" value="P:cellular response to hormone stimulus"/>
    <property type="evidence" value="ECO:0007669"/>
    <property type="project" value="TreeGrafter"/>
</dbReference>
<dbReference type="AlphaFoldDB" id="A0AA89BUJ7"/>
<gene>
    <name evidence="9" type="ORF">FSP39_012401</name>
</gene>
<evidence type="ECO:0000259" key="8">
    <source>
        <dbReference type="PROSITE" id="PS50262"/>
    </source>
</evidence>
<dbReference type="Proteomes" id="UP001186944">
    <property type="component" value="Unassembled WGS sequence"/>
</dbReference>
<dbReference type="InterPro" id="IPR000276">
    <property type="entry name" value="GPCR_Rhodpsn"/>
</dbReference>